<dbReference type="AlphaFoldDB" id="A0A096XPP0"/>
<accession>A0A096XPP0</accession>
<organism evidence="1">
    <name type="scientific">Streptomyces sp. NRRL WC-3908</name>
    <dbReference type="NCBI Taxonomy" id="1509516"/>
    <lineage>
        <taxon>Bacteria</taxon>
        <taxon>Bacillati</taxon>
        <taxon>Actinomycetota</taxon>
        <taxon>Actinomycetes</taxon>
        <taxon>Kitasatosporales</taxon>
        <taxon>Streptomycetaceae</taxon>
        <taxon>Streptomyces</taxon>
    </lineage>
</organism>
<proteinExistence type="predicted"/>
<dbReference type="EMBL" id="KJ651958">
    <property type="protein sequence ID" value="AID54693.1"/>
    <property type="molecule type" value="Genomic_DNA"/>
</dbReference>
<protein>
    <submittedName>
        <fullName evidence="1">Precursor peptide</fullName>
    </submittedName>
</protein>
<evidence type="ECO:0000313" key="1">
    <source>
        <dbReference type="EMBL" id="AID54693.1"/>
    </source>
</evidence>
<sequence length="60" mass="6090">MDANLVLDLDDLSVDQLDILPTAPGSTLESINVGHAMVEIGASNCTSKGSPASCCSCCCC</sequence>
<reference evidence="1" key="1">
    <citation type="journal article" date="2014" name="ACS Chem. Biol.">
        <title>Nucleophilic 1,4-additions for natural product discovery.</title>
        <authorList>
            <person name="Cox C.L."/>
            <person name="Tietz J.I."/>
            <person name="Sokolowski K."/>
            <person name="Melby J.O."/>
            <person name="Doroghazi J.R."/>
            <person name="Mitchell D.A."/>
        </authorList>
    </citation>
    <scope>NUCLEOTIDE SEQUENCE</scope>
    <source>
        <strain evidence="1">NRRL WC-3908</strain>
    </source>
</reference>
<gene>
    <name evidence="1" type="primary">ctmA</name>
</gene>
<name>A0A096XPP0_9ACTN</name>